<evidence type="ECO:0000256" key="1">
    <source>
        <dbReference type="ARBA" id="ARBA00038494"/>
    </source>
</evidence>
<name>A0ABT7N6H8_9BURK</name>
<dbReference type="Gene3D" id="3.90.550.10">
    <property type="entry name" value="Spore Coat Polysaccharide Biosynthesis Protein SpsA, Chain A"/>
    <property type="match status" value="1"/>
</dbReference>
<dbReference type="EC" id="2.4.-.-" evidence="4"/>
<feature type="region of interest" description="Disordered" evidence="2">
    <location>
        <begin position="297"/>
        <end position="316"/>
    </location>
</feature>
<feature type="domain" description="Glycosyltransferase 2-like" evidence="3">
    <location>
        <begin position="24"/>
        <end position="130"/>
    </location>
</feature>
<gene>
    <name evidence="4" type="ORF">QTH91_03470</name>
</gene>
<reference evidence="4" key="1">
    <citation type="submission" date="2023-06" db="EMBL/GenBank/DDBJ databases">
        <authorList>
            <person name="Jiang Y."/>
            <person name="Liu Q."/>
        </authorList>
    </citation>
    <scope>NUCLEOTIDE SEQUENCE</scope>
    <source>
        <strain evidence="4">CGMCC 1.12089</strain>
    </source>
</reference>
<keyword evidence="4" id="KW-0328">Glycosyltransferase</keyword>
<protein>
    <submittedName>
        <fullName evidence="4">Glycosyltransferase family 2 protein</fullName>
        <ecNumber evidence="4">2.4.-.-</ecNumber>
    </submittedName>
</protein>
<evidence type="ECO:0000256" key="2">
    <source>
        <dbReference type="SAM" id="MobiDB-lite"/>
    </source>
</evidence>
<dbReference type="RefSeq" id="WP_286659597.1">
    <property type="nucleotide sequence ID" value="NZ_JASZYV010000001.1"/>
</dbReference>
<proteinExistence type="inferred from homology"/>
<evidence type="ECO:0000313" key="5">
    <source>
        <dbReference type="Proteomes" id="UP001174908"/>
    </source>
</evidence>
<evidence type="ECO:0000259" key="3">
    <source>
        <dbReference type="Pfam" id="PF00535"/>
    </source>
</evidence>
<evidence type="ECO:0000313" key="4">
    <source>
        <dbReference type="EMBL" id="MDM0043530.1"/>
    </source>
</evidence>
<dbReference type="PANTHER" id="PTHR43630">
    <property type="entry name" value="POLY-BETA-1,6-N-ACETYL-D-GLUCOSAMINE SYNTHASE"/>
    <property type="match status" value="1"/>
</dbReference>
<dbReference type="GO" id="GO:0016757">
    <property type="term" value="F:glycosyltransferase activity"/>
    <property type="evidence" value="ECO:0007669"/>
    <property type="project" value="UniProtKB-KW"/>
</dbReference>
<keyword evidence="5" id="KW-1185">Reference proteome</keyword>
<dbReference type="Pfam" id="PF00535">
    <property type="entry name" value="Glycos_transf_2"/>
    <property type="match status" value="1"/>
</dbReference>
<accession>A0ABT7N6H8</accession>
<organism evidence="4 5">
    <name type="scientific">Variovorax dokdonensis</name>
    <dbReference type="NCBI Taxonomy" id="344883"/>
    <lineage>
        <taxon>Bacteria</taxon>
        <taxon>Pseudomonadati</taxon>
        <taxon>Pseudomonadota</taxon>
        <taxon>Betaproteobacteria</taxon>
        <taxon>Burkholderiales</taxon>
        <taxon>Comamonadaceae</taxon>
        <taxon>Variovorax</taxon>
    </lineage>
</organism>
<dbReference type="CDD" id="cd02511">
    <property type="entry name" value="Beta4Glucosyltransferase"/>
    <property type="match status" value="1"/>
</dbReference>
<dbReference type="Proteomes" id="UP001174908">
    <property type="component" value="Unassembled WGS sequence"/>
</dbReference>
<comment type="similarity">
    <text evidence="1">Belongs to the glycosyltransferase 2 family. WaaE/KdtX subfamily.</text>
</comment>
<dbReference type="PANTHER" id="PTHR43630:SF2">
    <property type="entry name" value="GLYCOSYLTRANSFERASE"/>
    <property type="match status" value="1"/>
</dbReference>
<comment type="caution">
    <text evidence="4">The sequence shown here is derived from an EMBL/GenBank/DDBJ whole genome shotgun (WGS) entry which is preliminary data.</text>
</comment>
<sequence length="316" mass="35886">MQDIPAIEPPVGARAEAGDPPCVVVLLTFNSAGIIRETASAALRVSPHVYAVDSGSTDGTDRILQELGCTVVQRPFSNYSDQRNWAISQVEGRYAWQLHLDADEVLDDRSVQEIRSLIHGGAKADAYMLRRRDYFMGRMLRFSGVNPWHLRLFRSGVGACEARLYDQHFIAPAAQGRVGRIDGFMHDKNALGLADWIGRHNRWSDAEAREKFQPQQAPQSDVLQPRLMGDARERTRFIKQIYYRLPIGMRSLLYFFYRFVLRGGFLDGRAGFYFAFFQALWFRMLVDAKLWEMSQASPPPPSSHQPLAKPSSNFQA</sequence>
<dbReference type="InterPro" id="IPR029044">
    <property type="entry name" value="Nucleotide-diphossugar_trans"/>
</dbReference>
<keyword evidence="4" id="KW-0808">Transferase</keyword>
<dbReference type="EMBL" id="JASZYV010000001">
    <property type="protein sequence ID" value="MDM0043530.1"/>
    <property type="molecule type" value="Genomic_DNA"/>
</dbReference>
<dbReference type="SUPFAM" id="SSF53448">
    <property type="entry name" value="Nucleotide-diphospho-sugar transferases"/>
    <property type="match status" value="1"/>
</dbReference>
<dbReference type="InterPro" id="IPR001173">
    <property type="entry name" value="Glyco_trans_2-like"/>
</dbReference>